<dbReference type="PIRSF" id="PIRSF000337">
    <property type="entry name" value="NTA_MOA"/>
    <property type="match status" value="1"/>
</dbReference>
<evidence type="ECO:0000256" key="4">
    <source>
        <dbReference type="ARBA" id="ARBA00023033"/>
    </source>
</evidence>
<dbReference type="PANTHER" id="PTHR30011:SF16">
    <property type="entry name" value="C2H2 FINGER DOMAIN TRANSCRIPTION FACTOR (EUROFUNG)-RELATED"/>
    <property type="match status" value="1"/>
</dbReference>
<accession>A0ABP8XLI0</accession>
<keyword evidence="1" id="KW-0285">Flavoprotein</keyword>
<evidence type="ECO:0000256" key="1">
    <source>
        <dbReference type="ARBA" id="ARBA00022630"/>
    </source>
</evidence>
<dbReference type="SUPFAM" id="SSF51679">
    <property type="entry name" value="Bacterial luciferase-like"/>
    <property type="match status" value="1"/>
</dbReference>
<keyword evidence="8" id="KW-1185">Reference proteome</keyword>
<dbReference type="Pfam" id="PF00296">
    <property type="entry name" value="Bac_luciferase"/>
    <property type="match status" value="1"/>
</dbReference>
<evidence type="ECO:0000256" key="5">
    <source>
        <dbReference type="ARBA" id="ARBA00033748"/>
    </source>
</evidence>
<dbReference type="CDD" id="cd01095">
    <property type="entry name" value="Nitrilotriacetate_monoxgenase"/>
    <property type="match status" value="1"/>
</dbReference>
<evidence type="ECO:0000259" key="6">
    <source>
        <dbReference type="Pfam" id="PF00296"/>
    </source>
</evidence>
<evidence type="ECO:0000313" key="7">
    <source>
        <dbReference type="EMBL" id="GAA4708219.1"/>
    </source>
</evidence>
<evidence type="ECO:0000313" key="8">
    <source>
        <dbReference type="Proteomes" id="UP001500325"/>
    </source>
</evidence>
<dbReference type="EMBL" id="BAABIC010000025">
    <property type="protein sequence ID" value="GAA4708219.1"/>
    <property type="molecule type" value="Genomic_DNA"/>
</dbReference>
<protein>
    <submittedName>
        <fullName evidence="7">NtaA/DmoA family FMN-dependent monooxygenase</fullName>
    </submittedName>
</protein>
<feature type="domain" description="Luciferase-like" evidence="6">
    <location>
        <begin position="39"/>
        <end position="402"/>
    </location>
</feature>
<comment type="caution">
    <text evidence="7">The sequence shown here is derived from an EMBL/GenBank/DDBJ whole genome shotgun (WGS) entry which is preliminary data.</text>
</comment>
<evidence type="ECO:0000256" key="2">
    <source>
        <dbReference type="ARBA" id="ARBA00022643"/>
    </source>
</evidence>
<proteinExistence type="inferred from homology"/>
<dbReference type="NCBIfam" id="TIGR03860">
    <property type="entry name" value="FMN_nitrolo"/>
    <property type="match status" value="1"/>
</dbReference>
<dbReference type="InterPro" id="IPR051260">
    <property type="entry name" value="Diverse_substr_monoxygenases"/>
</dbReference>
<dbReference type="InterPro" id="IPR011251">
    <property type="entry name" value="Luciferase-like_dom"/>
</dbReference>
<sequence length="473" mass="51856">MSEHVSEPSAQRTRKRQVILGAYFPGVNHDTVWSDPASGSHIDFASYEHWARTAERGTFDLLFLAEGLRLRTRGGQVFDQDVVGRPDTFTVLASLAAVTEHIGLAGTINATFNEPFELARKFATLDILSGGRAAWNVVTSSDADTGENFRRGGFLQHSQRYERAGETLDAVRALWDSWGSDAVVADPASGRFLRDGQVGDFAFRGRQFDIAGRFSTPRSPQGHPVVLQAGESPAGRDFAASRSDAIFSRYQKFDEARAFYADVKARVARFGRDPDQVKILPSASVILGDTEAEARDRHRDVRSRQVDPFTAIVLAEMVWNRDLSQVDPDGPVPDLEPTPHAPKWIRGRAPLTQDAHATAEAWRALGRKHGWSLREVVTHAFDRAVFVGTPAQVAAEIDRYVQEDAVDGFILGSYVSPAGLDEVVGKVVPLLRDRGVLRDRYTGSTLRENLGLRPPAGLGEPHAAVRGAVRPAS</sequence>
<dbReference type="InterPro" id="IPR036661">
    <property type="entry name" value="Luciferase-like_sf"/>
</dbReference>
<dbReference type="GO" id="GO:0004497">
    <property type="term" value="F:monooxygenase activity"/>
    <property type="evidence" value="ECO:0007669"/>
    <property type="project" value="UniProtKB-KW"/>
</dbReference>
<comment type="similarity">
    <text evidence="5">Belongs to the NtaA/SnaA/DszA monooxygenase family.</text>
</comment>
<keyword evidence="3" id="KW-0560">Oxidoreductase</keyword>
<evidence type="ECO:0000256" key="3">
    <source>
        <dbReference type="ARBA" id="ARBA00023002"/>
    </source>
</evidence>
<dbReference type="InterPro" id="IPR016215">
    <property type="entry name" value="NTA_MOA"/>
</dbReference>
<keyword evidence="4 7" id="KW-0503">Monooxygenase</keyword>
<dbReference type="PANTHER" id="PTHR30011">
    <property type="entry name" value="ALKANESULFONATE MONOOXYGENASE-RELATED"/>
    <property type="match status" value="1"/>
</dbReference>
<dbReference type="Proteomes" id="UP001500325">
    <property type="component" value="Unassembled WGS sequence"/>
</dbReference>
<keyword evidence="2" id="KW-0288">FMN</keyword>
<name>A0ABP8XLI0_9PSEU</name>
<dbReference type="Gene3D" id="3.20.20.30">
    <property type="entry name" value="Luciferase-like domain"/>
    <property type="match status" value="1"/>
</dbReference>
<gene>
    <name evidence="7" type="ORF">GCM10023215_56870</name>
</gene>
<reference evidence="8" key="1">
    <citation type="journal article" date="2019" name="Int. J. Syst. Evol. Microbiol.">
        <title>The Global Catalogue of Microorganisms (GCM) 10K type strain sequencing project: providing services to taxonomists for standard genome sequencing and annotation.</title>
        <authorList>
            <consortium name="The Broad Institute Genomics Platform"/>
            <consortium name="The Broad Institute Genome Sequencing Center for Infectious Disease"/>
            <person name="Wu L."/>
            <person name="Ma J."/>
        </authorList>
    </citation>
    <scope>NUCLEOTIDE SEQUENCE [LARGE SCALE GENOMIC DNA]</scope>
    <source>
        <strain evidence="8">JCM 18055</strain>
    </source>
</reference>
<organism evidence="7 8">
    <name type="scientific">Pseudonocardia yuanmonensis</name>
    <dbReference type="NCBI Taxonomy" id="1095914"/>
    <lineage>
        <taxon>Bacteria</taxon>
        <taxon>Bacillati</taxon>
        <taxon>Actinomycetota</taxon>
        <taxon>Actinomycetes</taxon>
        <taxon>Pseudonocardiales</taxon>
        <taxon>Pseudonocardiaceae</taxon>
        <taxon>Pseudonocardia</taxon>
    </lineage>
</organism>